<evidence type="ECO:0000313" key="2">
    <source>
        <dbReference type="EMBL" id="CAK0893603.1"/>
    </source>
</evidence>
<evidence type="ECO:0000313" key="3">
    <source>
        <dbReference type="Proteomes" id="UP001189429"/>
    </source>
</evidence>
<keyword evidence="1" id="KW-0472">Membrane</keyword>
<dbReference type="EMBL" id="CAUYUJ010019771">
    <property type="protein sequence ID" value="CAK0893603.1"/>
    <property type="molecule type" value="Genomic_DNA"/>
</dbReference>
<evidence type="ECO:0000256" key="1">
    <source>
        <dbReference type="SAM" id="Phobius"/>
    </source>
</evidence>
<comment type="caution">
    <text evidence="2">The sequence shown here is derived from an EMBL/GenBank/DDBJ whole genome shotgun (WGS) entry which is preliminary data.</text>
</comment>
<accession>A0ABN9X6Y6</accession>
<name>A0ABN9X6Y6_9DINO</name>
<feature type="transmembrane region" description="Helical" evidence="1">
    <location>
        <begin position="125"/>
        <end position="144"/>
    </location>
</feature>
<feature type="transmembrane region" description="Helical" evidence="1">
    <location>
        <begin position="93"/>
        <end position="113"/>
    </location>
</feature>
<sequence length="242" mass="27545">MEMVMMVGSLPLVVLVAVGGTFVDLLSMVVLALGTLAVAIRGRRLVRAGRDSVLLLRPPVFRLIGWPFFLQVRYVLCQIMGATSGRVQELQMVVVLLTLVEMALASALLALMLARIYQVILKIEVMVIFFLKAFMVLFGEYGALGTWEYLQFNFESVLNIQWSYPSYHRSPSTRWHANFTLKFWWLLERLFVSSMLLIFLSLMRIFLSGVRTSSFMVGLLVFELSVTIMPVSWLQLLLTVHV</sequence>
<protein>
    <submittedName>
        <fullName evidence="2">Uncharacterized protein</fullName>
    </submittedName>
</protein>
<organism evidence="2 3">
    <name type="scientific">Prorocentrum cordatum</name>
    <dbReference type="NCBI Taxonomy" id="2364126"/>
    <lineage>
        <taxon>Eukaryota</taxon>
        <taxon>Sar</taxon>
        <taxon>Alveolata</taxon>
        <taxon>Dinophyceae</taxon>
        <taxon>Prorocentrales</taxon>
        <taxon>Prorocentraceae</taxon>
        <taxon>Prorocentrum</taxon>
    </lineage>
</organism>
<feature type="transmembrane region" description="Helical" evidence="1">
    <location>
        <begin position="183"/>
        <end position="203"/>
    </location>
</feature>
<keyword evidence="1" id="KW-0812">Transmembrane</keyword>
<dbReference type="Proteomes" id="UP001189429">
    <property type="component" value="Unassembled WGS sequence"/>
</dbReference>
<gene>
    <name evidence="2" type="ORF">PCOR1329_LOCUS72873</name>
</gene>
<proteinExistence type="predicted"/>
<reference evidence="2" key="1">
    <citation type="submission" date="2023-10" db="EMBL/GenBank/DDBJ databases">
        <authorList>
            <person name="Chen Y."/>
            <person name="Shah S."/>
            <person name="Dougan E. K."/>
            <person name="Thang M."/>
            <person name="Chan C."/>
        </authorList>
    </citation>
    <scope>NUCLEOTIDE SEQUENCE [LARGE SCALE GENOMIC DNA]</scope>
</reference>
<keyword evidence="3" id="KW-1185">Reference proteome</keyword>
<feature type="transmembrane region" description="Helical" evidence="1">
    <location>
        <begin position="12"/>
        <end position="39"/>
    </location>
</feature>
<feature type="transmembrane region" description="Helical" evidence="1">
    <location>
        <begin position="215"/>
        <end position="236"/>
    </location>
</feature>
<feature type="transmembrane region" description="Helical" evidence="1">
    <location>
        <begin position="60"/>
        <end position="81"/>
    </location>
</feature>
<keyword evidence="1" id="KW-1133">Transmembrane helix</keyword>